<proteinExistence type="inferred from homology"/>
<dbReference type="Pfam" id="PF03787">
    <property type="entry name" value="RAMPs"/>
    <property type="match status" value="1"/>
</dbReference>
<dbReference type="Proteomes" id="UP000245934">
    <property type="component" value="Unassembled WGS sequence"/>
</dbReference>
<keyword evidence="6" id="KW-0694">RNA-binding</keyword>
<dbReference type="PANTHER" id="PTHR35579">
    <property type="entry name" value="CRISPR SYSTEM CMS ENDORIBONUCLEASE CSM3"/>
    <property type="match status" value="1"/>
</dbReference>
<organism evidence="10 11">
    <name type="scientific">Methanospirillum stamsii</name>
    <dbReference type="NCBI Taxonomy" id="1277351"/>
    <lineage>
        <taxon>Archaea</taxon>
        <taxon>Methanobacteriati</taxon>
        <taxon>Methanobacteriota</taxon>
        <taxon>Stenosarchaea group</taxon>
        <taxon>Methanomicrobia</taxon>
        <taxon>Methanomicrobiales</taxon>
        <taxon>Methanospirillaceae</taxon>
        <taxon>Methanospirillum</taxon>
    </lineage>
</organism>
<evidence type="ECO:0000256" key="6">
    <source>
        <dbReference type="ARBA" id="ARBA00022884"/>
    </source>
</evidence>
<comment type="caution">
    <text evidence="10">The sequence shown here is derived from an EMBL/GenBank/DDBJ whole genome shotgun (WGS) entry which is preliminary data.</text>
</comment>
<sequence>MELIKNYLIRGKIVCETGLHIGGLSEALKIGGTDSPVIMNRMTNKPYIPGSSIKGKMRSLLELKHGNLWLHPDGKVHSCKDLNCNLCVSFGRSATDDVKSGPTRLIVRDSHPTLETIEKWDNNDDVLHGTEVKGENVLNRLTSSANPRFIERVPAGSAFGFEMVFSIYDPADEDRLKLVFEAMTLLEDNYLGGYGSRGSGKITFSDIELLEKISDDYKTGKDWHPYEKVSGADSVHEILERL</sequence>
<evidence type="ECO:0000256" key="4">
    <source>
        <dbReference type="ARBA" id="ARBA00022759"/>
    </source>
</evidence>
<dbReference type="GO" id="GO:0051607">
    <property type="term" value="P:defense response to virus"/>
    <property type="evidence" value="ECO:0007669"/>
    <property type="project" value="UniProtKB-KW"/>
</dbReference>
<keyword evidence="4" id="KW-0255">Endonuclease</keyword>
<comment type="similarity">
    <text evidence="1">Belongs to the CRISPR-associated Csm3 family.</text>
</comment>
<keyword evidence="5" id="KW-0378">Hydrolase</keyword>
<dbReference type="GO" id="GO:0004519">
    <property type="term" value="F:endonuclease activity"/>
    <property type="evidence" value="ECO:0007669"/>
    <property type="project" value="UniProtKB-KW"/>
</dbReference>
<evidence type="ECO:0000256" key="5">
    <source>
        <dbReference type="ARBA" id="ARBA00022801"/>
    </source>
</evidence>
<reference evidence="10 11" key="1">
    <citation type="submission" date="2018-05" db="EMBL/GenBank/DDBJ databases">
        <title>Draft genome of Methanospirillum stamsii Pt1.</title>
        <authorList>
            <person name="Dueholm M.S."/>
            <person name="Nielsen P.H."/>
            <person name="Bakmann L.F."/>
            <person name="Otzen D.E."/>
        </authorList>
    </citation>
    <scope>NUCLEOTIDE SEQUENCE [LARGE SCALE GENOMIC DNA]</scope>
    <source>
        <strain evidence="10 11">Pt1</strain>
    </source>
</reference>
<dbReference type="RefSeq" id="WP_109942025.1">
    <property type="nucleotide sequence ID" value="NZ_CP176366.1"/>
</dbReference>
<dbReference type="EMBL" id="QGMZ01000041">
    <property type="protein sequence ID" value="PWR70464.1"/>
    <property type="molecule type" value="Genomic_DNA"/>
</dbReference>
<accession>A0A2V2MQE8</accession>
<dbReference type="NCBIfam" id="TIGR02582">
    <property type="entry name" value="cas7_TM1809"/>
    <property type="match status" value="1"/>
</dbReference>
<dbReference type="InterPro" id="IPR052216">
    <property type="entry name" value="CRISPR_Csm3_endoribonuclease"/>
</dbReference>
<dbReference type="PANTHER" id="PTHR35579:SF3">
    <property type="entry name" value="CRISPR SYSTEM CMS ENDORIBONUCLEASE CSM3"/>
    <property type="match status" value="1"/>
</dbReference>
<keyword evidence="3" id="KW-0540">Nuclease</keyword>
<keyword evidence="11" id="KW-1185">Reference proteome</keyword>
<keyword evidence="7" id="KW-0051">Antiviral defense</keyword>
<evidence type="ECO:0000256" key="8">
    <source>
        <dbReference type="ARBA" id="ARBA00033183"/>
    </source>
</evidence>
<gene>
    <name evidence="10" type="primary">csm3</name>
    <name evidence="10" type="ORF">DLD82_15435</name>
</gene>
<name>A0A2V2MQE8_9EURY</name>
<dbReference type="InterPro" id="IPR013412">
    <property type="entry name" value="CRISPR-assoc_RAMP_Csm3"/>
</dbReference>
<evidence type="ECO:0000256" key="1">
    <source>
        <dbReference type="ARBA" id="ARBA00006342"/>
    </source>
</evidence>
<dbReference type="InterPro" id="IPR005537">
    <property type="entry name" value="RAMP_III_fam"/>
</dbReference>
<dbReference type="GO" id="GO:0003723">
    <property type="term" value="F:RNA binding"/>
    <property type="evidence" value="ECO:0007669"/>
    <property type="project" value="UniProtKB-KW"/>
</dbReference>
<evidence type="ECO:0000313" key="11">
    <source>
        <dbReference type="Proteomes" id="UP000245934"/>
    </source>
</evidence>
<protein>
    <recommendedName>
        <fullName evidence="2">CRISPR system Cms endoribonuclease Csm3</fullName>
    </recommendedName>
    <alternativeName>
        <fullName evidence="8">CRISPR type III A-associated RAMP protein Csm3</fullName>
    </alternativeName>
</protein>
<evidence type="ECO:0000256" key="2">
    <source>
        <dbReference type="ARBA" id="ARBA00022150"/>
    </source>
</evidence>
<dbReference type="GeneID" id="97610234"/>
<dbReference type="GO" id="GO:0016787">
    <property type="term" value="F:hydrolase activity"/>
    <property type="evidence" value="ECO:0007669"/>
    <property type="project" value="UniProtKB-KW"/>
</dbReference>
<feature type="domain" description="CRISPR type III-associated protein" evidence="9">
    <location>
        <begin position="12"/>
        <end position="202"/>
    </location>
</feature>
<evidence type="ECO:0000256" key="7">
    <source>
        <dbReference type="ARBA" id="ARBA00023118"/>
    </source>
</evidence>
<evidence type="ECO:0000259" key="9">
    <source>
        <dbReference type="Pfam" id="PF03787"/>
    </source>
</evidence>
<evidence type="ECO:0000256" key="3">
    <source>
        <dbReference type="ARBA" id="ARBA00022722"/>
    </source>
</evidence>
<evidence type="ECO:0000313" key="10">
    <source>
        <dbReference type="EMBL" id="PWR70464.1"/>
    </source>
</evidence>
<dbReference type="AlphaFoldDB" id="A0A2V2MQE8"/>
<dbReference type="OrthoDB" id="44077at2157"/>